<evidence type="ECO:0000256" key="6">
    <source>
        <dbReference type="PIRSR" id="PIRSR600175-1"/>
    </source>
</evidence>
<feature type="transmembrane region" description="Helical" evidence="8">
    <location>
        <begin position="729"/>
        <end position="748"/>
    </location>
</feature>
<dbReference type="OrthoDB" id="6581954at2759"/>
<dbReference type="InterPro" id="IPR037272">
    <property type="entry name" value="SNS_sf"/>
</dbReference>
<feature type="transmembrane region" description="Helical" evidence="8">
    <location>
        <begin position="393"/>
        <end position="414"/>
    </location>
</feature>
<keyword evidence="6" id="KW-0915">Sodium</keyword>
<feature type="transmembrane region" description="Helical" evidence="8">
    <location>
        <begin position="426"/>
        <end position="446"/>
    </location>
</feature>
<keyword evidence="5 8" id="KW-0472">Membrane</keyword>
<dbReference type="PANTHER" id="PTHR11616">
    <property type="entry name" value="SODIUM/CHLORIDE DEPENDENT TRANSPORTER"/>
    <property type="match status" value="1"/>
</dbReference>
<dbReference type="EMBL" id="JAAKFY010000026">
    <property type="protein sequence ID" value="KAF3833651.1"/>
    <property type="molecule type" value="Genomic_DNA"/>
</dbReference>
<evidence type="ECO:0000256" key="8">
    <source>
        <dbReference type="SAM" id="Phobius"/>
    </source>
</evidence>
<keyword evidence="10" id="KW-1185">Reference proteome</keyword>
<dbReference type="PRINTS" id="PR00176">
    <property type="entry name" value="NANEUSMPORT"/>
</dbReference>
<feature type="transmembrane region" description="Helical" evidence="8">
    <location>
        <begin position="612"/>
        <end position="633"/>
    </location>
</feature>
<name>A0A7J5X9P7_DISMA</name>
<feature type="binding site" evidence="6">
    <location>
        <position position="473"/>
    </location>
    <ligand>
        <name>Na(+)</name>
        <dbReference type="ChEBI" id="CHEBI:29101"/>
        <label>1</label>
    </ligand>
</feature>
<keyword evidence="3 8" id="KW-0812">Transmembrane</keyword>
<feature type="binding site" evidence="6">
    <location>
        <position position="505"/>
    </location>
    <ligand>
        <name>Na(+)</name>
        <dbReference type="ChEBI" id="CHEBI:29101"/>
        <label>1</label>
    </ligand>
</feature>
<dbReference type="AlphaFoldDB" id="A0A7J5X9P7"/>
<feature type="binding site" evidence="6">
    <location>
        <position position="624"/>
    </location>
    <ligand>
        <name>Na(+)</name>
        <dbReference type="ChEBI" id="CHEBI:29101"/>
        <label>1</label>
    </ligand>
</feature>
<feature type="compositionally biased region" description="Basic residues" evidence="7">
    <location>
        <begin position="49"/>
        <end position="59"/>
    </location>
</feature>
<keyword evidence="2" id="KW-0813">Transport</keyword>
<organism evidence="9 10">
    <name type="scientific">Dissostichus mawsoni</name>
    <name type="common">Antarctic cod</name>
    <dbReference type="NCBI Taxonomy" id="36200"/>
    <lineage>
        <taxon>Eukaryota</taxon>
        <taxon>Metazoa</taxon>
        <taxon>Chordata</taxon>
        <taxon>Craniata</taxon>
        <taxon>Vertebrata</taxon>
        <taxon>Euteleostomi</taxon>
        <taxon>Actinopterygii</taxon>
        <taxon>Neopterygii</taxon>
        <taxon>Teleostei</taxon>
        <taxon>Neoteleostei</taxon>
        <taxon>Acanthomorphata</taxon>
        <taxon>Eupercaria</taxon>
        <taxon>Perciformes</taxon>
        <taxon>Notothenioidei</taxon>
        <taxon>Nototheniidae</taxon>
        <taxon>Dissostichus</taxon>
    </lineage>
</organism>
<evidence type="ECO:0000256" key="7">
    <source>
        <dbReference type="SAM" id="MobiDB-lite"/>
    </source>
</evidence>
<dbReference type="GO" id="GO:0015175">
    <property type="term" value="F:neutral L-amino acid transmembrane transporter activity"/>
    <property type="evidence" value="ECO:0007669"/>
    <property type="project" value="TreeGrafter"/>
</dbReference>
<dbReference type="Pfam" id="PF00209">
    <property type="entry name" value="SNF"/>
    <property type="match status" value="2"/>
</dbReference>
<dbReference type="SUPFAM" id="SSF161070">
    <property type="entry name" value="SNF-like"/>
    <property type="match status" value="1"/>
</dbReference>
<dbReference type="GO" id="GO:0046872">
    <property type="term" value="F:metal ion binding"/>
    <property type="evidence" value="ECO:0007669"/>
    <property type="project" value="UniProtKB-KW"/>
</dbReference>
<protein>
    <submittedName>
        <fullName evidence="9">Uncharacterized protein</fullName>
    </submittedName>
</protein>
<dbReference type="Proteomes" id="UP000518266">
    <property type="component" value="Unassembled WGS sequence"/>
</dbReference>
<feature type="compositionally biased region" description="Polar residues" evidence="7">
    <location>
        <begin position="63"/>
        <end position="73"/>
    </location>
</feature>
<feature type="transmembrane region" description="Helical" evidence="8">
    <location>
        <begin position="466"/>
        <end position="487"/>
    </location>
</feature>
<comment type="subcellular location">
    <subcellularLocation>
        <location evidence="1">Membrane</location>
        <topology evidence="1">Multi-pass membrane protein</topology>
    </subcellularLocation>
</comment>
<feature type="region of interest" description="Disordered" evidence="7">
    <location>
        <begin position="227"/>
        <end position="248"/>
    </location>
</feature>
<comment type="caution">
    <text evidence="9">The sequence shown here is derived from an EMBL/GenBank/DDBJ whole genome shotgun (WGS) entry which is preliminary data.</text>
</comment>
<evidence type="ECO:0000313" key="9">
    <source>
        <dbReference type="EMBL" id="KAF3833651.1"/>
    </source>
</evidence>
<evidence type="ECO:0000256" key="4">
    <source>
        <dbReference type="ARBA" id="ARBA00022989"/>
    </source>
</evidence>
<feature type="region of interest" description="Disordered" evidence="7">
    <location>
        <begin position="119"/>
        <end position="142"/>
    </location>
</feature>
<dbReference type="InterPro" id="IPR000175">
    <property type="entry name" value="Na/ntran_symport"/>
</dbReference>
<evidence type="ECO:0000313" key="10">
    <source>
        <dbReference type="Proteomes" id="UP000518266"/>
    </source>
</evidence>
<keyword evidence="4 8" id="KW-1133">Transmembrane helix</keyword>
<gene>
    <name evidence="9" type="ORF">F7725_024855</name>
</gene>
<dbReference type="GO" id="GO:0031526">
    <property type="term" value="C:brush border membrane"/>
    <property type="evidence" value="ECO:0007669"/>
    <property type="project" value="TreeGrafter"/>
</dbReference>
<evidence type="ECO:0000256" key="3">
    <source>
        <dbReference type="ARBA" id="ARBA00022692"/>
    </source>
</evidence>
<dbReference type="GO" id="GO:0035725">
    <property type="term" value="P:sodium ion transmembrane transport"/>
    <property type="evidence" value="ECO:0007669"/>
    <property type="project" value="TreeGrafter"/>
</dbReference>
<feature type="transmembrane region" description="Helical" evidence="8">
    <location>
        <begin position="654"/>
        <end position="673"/>
    </location>
</feature>
<feature type="transmembrane region" description="Helical" evidence="8">
    <location>
        <begin position="685"/>
        <end position="708"/>
    </location>
</feature>
<feature type="transmembrane region" description="Helical" evidence="8">
    <location>
        <begin position="499"/>
        <end position="520"/>
    </location>
</feature>
<evidence type="ECO:0000256" key="1">
    <source>
        <dbReference type="ARBA" id="ARBA00004141"/>
    </source>
</evidence>
<sequence length="790" mass="87363">MQRKAGVFLGNEVASVIRGTLSPSSASTEAVDGTDDDRGPMSSVCQTERKKRRRGRPPRFHSSLGQTAVTTTAPHRGSNTEKRLLLILRETTMQSTNGCMVREVEEELEEEVRKTTAAKVRRTKCRRDPGHGRRNSGTNGAAKDLFGLENHSAVERWFAVRVVSQKRTSLFSLDDLNPTLCGALRSRWMPASWLMSGMSSLKVYSGGLVGSGKLVLLNGSRQVSGDRVRQQADCSRPESEGSAQPGTAESLSFEGCQAFWINSTNTMRLVLPNPGLDDRIPSHAELERMEKEEAGVRPKWDNKAQYLLTCVGFCASLTCVRATEEGIPLLYLEFAIGQRLRKGSVGVWSAISPYLAGVDLVSECKRSSPVDYFWYRETLNTSVTIEDAGGVQWWMVLCLATAWSVLYICCIRGIETTGKAVYVTSTLPYVVLTIFLIRGLTLKGSVDGIKFLFTPDLVNPVTWLDAGAQVFYSFALASGGLISFSRYNSIHNNCEQDAVIISLINGFTSIFAATVIYSIIGFRVTEQFDACLHENILLLLNAFNLSEGTFTEGNYDEVLQNLNSTISGSEVIQGLDLNTCNLRTFLSEGVEGTGLAFIVFTEAITKMPVSPLWSILFFIMLFCLGLSTMFGGIEGVVVPLQDLQIFPKNCPKEVLTGVVCLVSFSIALIFALPSGNYWLALFDSFAGSIPLLIIAFCEMTAVAYLYGMDRFNKDIEFMIGHKPNIFWQAAWRVVSPLIILVIFVFYFVTKVDSELTYLTWNPNSFPPKIQRVLYTSFHPMSAWIGSNPLI</sequence>
<reference evidence="9 10" key="1">
    <citation type="submission" date="2020-03" db="EMBL/GenBank/DDBJ databases">
        <title>Dissostichus mawsoni Genome sequencing and assembly.</title>
        <authorList>
            <person name="Park H."/>
        </authorList>
    </citation>
    <scope>NUCLEOTIDE SEQUENCE [LARGE SCALE GENOMIC DNA]</scope>
    <source>
        <strain evidence="9">DM0001</strain>
        <tissue evidence="9">Muscle</tissue>
    </source>
</reference>
<feature type="region of interest" description="Disordered" evidence="7">
    <location>
        <begin position="20"/>
        <end position="80"/>
    </location>
</feature>
<accession>A0A7J5X9P7</accession>
<evidence type="ECO:0000256" key="2">
    <source>
        <dbReference type="ARBA" id="ARBA00022448"/>
    </source>
</evidence>
<evidence type="ECO:0000256" key="5">
    <source>
        <dbReference type="ARBA" id="ARBA00023136"/>
    </source>
</evidence>
<feature type="compositionally biased region" description="Basic and acidic residues" evidence="7">
    <location>
        <begin position="227"/>
        <end position="239"/>
    </location>
</feature>
<dbReference type="PROSITE" id="PS50267">
    <property type="entry name" value="NA_NEUROTRAN_SYMP_3"/>
    <property type="match status" value="1"/>
</dbReference>
<keyword evidence="6" id="KW-0479">Metal-binding</keyword>
<dbReference type="PANTHER" id="PTHR11616:SF125">
    <property type="entry name" value="SODIUM-DEPENDENT NEUTRAL AMINO ACID TRANSPORTER B(0)AT1"/>
    <property type="match status" value="1"/>
</dbReference>
<proteinExistence type="predicted"/>